<feature type="region of interest" description="Disordered" evidence="1">
    <location>
        <begin position="46"/>
        <end position="67"/>
    </location>
</feature>
<name>A0A023W5F8_9CAUD</name>
<protein>
    <submittedName>
        <fullName evidence="2">Uncharacterized protein</fullName>
    </submittedName>
</protein>
<dbReference type="EMBL" id="KJ510412">
    <property type="protein sequence ID" value="AHY26875.1"/>
    <property type="molecule type" value="Genomic_DNA"/>
</dbReference>
<proteinExistence type="predicted"/>
<dbReference type="OrthoDB" id="27099at10239"/>
<keyword evidence="3" id="KW-1185">Reference proteome</keyword>
<evidence type="ECO:0000313" key="2">
    <source>
        <dbReference type="EMBL" id="AHY26875.1"/>
    </source>
</evidence>
<gene>
    <name evidence="2" type="primary">51</name>
    <name evidence="2" type="ORF">PBI_ZOEJ_51</name>
</gene>
<sequence length="67" mass="8041">MSDLVIFDELQQGEESRDYVPAFERAVLYAMQFKPMYEGTVPHRVRAKRRERNRVARRSRKINRKAS</sequence>
<accession>A0A023W5F8</accession>
<dbReference type="KEGG" id="vg:19488148"/>
<evidence type="ECO:0000313" key="3">
    <source>
        <dbReference type="Proteomes" id="UP000024442"/>
    </source>
</evidence>
<dbReference type="Proteomes" id="UP000024442">
    <property type="component" value="Segment"/>
</dbReference>
<dbReference type="RefSeq" id="YP_009032445.1">
    <property type="nucleotide sequence ID" value="NC_024147.1"/>
</dbReference>
<evidence type="ECO:0000256" key="1">
    <source>
        <dbReference type="SAM" id="MobiDB-lite"/>
    </source>
</evidence>
<organism evidence="2 3">
    <name type="scientific">Mycobacterium phage ZoeJ</name>
    <dbReference type="NCBI Taxonomy" id="1486427"/>
    <lineage>
        <taxon>Viruses</taxon>
        <taxon>Duplodnaviria</taxon>
        <taxon>Heunggongvirae</taxon>
        <taxon>Uroviricota</taxon>
        <taxon>Caudoviricetes</taxon>
        <taxon>Weiservirinae</taxon>
        <taxon>Timquatrovirus</taxon>
        <taxon>Timquatrovirus zoeJ</taxon>
    </lineage>
</organism>
<dbReference type="GeneID" id="19488148"/>
<reference evidence="2 3" key="1">
    <citation type="submission" date="2014-02" db="EMBL/GenBank/DDBJ databases">
        <authorList>
            <person name="Cornely K.A."/>
            <person name="Jancevski A.V."/>
            <person name="Rogers S.R."/>
            <person name="Scola S.E."/>
            <person name="Pinches R.S."/>
            <person name="Perri C.M."/>
            <person name="Brown M.S."/>
            <person name="Cavedon W.D."/>
            <person name="Dubois H.M."/>
            <person name="Fernando M.A."/>
            <person name="Austriaco N."/>
            <person name="Bradley K.W."/>
            <person name="Clarke D.Q."/>
            <person name="Lewis M.F."/>
            <person name="Barker L.P."/>
            <person name="Bailey C."/>
            <person name="Asai D.J."/>
            <person name="Garber M.L."/>
            <person name="Bowman C.A."/>
            <person name="Russell D.A."/>
            <person name="Pope W.H."/>
            <person name="Jacobs-Sera D."/>
            <person name="Hendrix R.W."/>
            <person name="Hatfull G.F."/>
        </authorList>
    </citation>
    <scope>NUCLEOTIDE SEQUENCE [LARGE SCALE GENOMIC DNA]</scope>
</reference>